<gene>
    <name evidence="1" type="ORF">LOY88_003850</name>
</gene>
<evidence type="ECO:0000313" key="1">
    <source>
        <dbReference type="EMBL" id="KAI2385930.1"/>
    </source>
</evidence>
<proteinExistence type="predicted"/>
<organism evidence="1">
    <name type="scientific">Ophidiomyces ophidiicola</name>
    <dbReference type="NCBI Taxonomy" id="1387563"/>
    <lineage>
        <taxon>Eukaryota</taxon>
        <taxon>Fungi</taxon>
        <taxon>Dikarya</taxon>
        <taxon>Ascomycota</taxon>
        <taxon>Pezizomycotina</taxon>
        <taxon>Eurotiomycetes</taxon>
        <taxon>Eurotiomycetidae</taxon>
        <taxon>Onygenales</taxon>
        <taxon>Onygenaceae</taxon>
        <taxon>Ophidiomyces</taxon>
    </lineage>
</organism>
<dbReference type="EMBL" id="JALBCA010000053">
    <property type="protein sequence ID" value="KAI2385930.1"/>
    <property type="molecule type" value="Genomic_DNA"/>
</dbReference>
<protein>
    <submittedName>
        <fullName evidence="1">Uncharacterized protein</fullName>
    </submittedName>
</protein>
<name>A0ACB8UV84_9EURO</name>
<accession>A0ACB8UV84</accession>
<reference evidence="1" key="1">
    <citation type="journal article" date="2022" name="bioRxiv">
        <title>Population genetic analysis of Ophidiomyces ophidiicola, the causative agent of snake fungal disease, indicates recent introductions to the USA.</title>
        <authorList>
            <person name="Ladner J.T."/>
            <person name="Palmer J.M."/>
            <person name="Ettinger C.L."/>
            <person name="Stajich J.E."/>
            <person name="Farrell T.M."/>
            <person name="Glorioso B.M."/>
            <person name="Lawson B."/>
            <person name="Price S.J."/>
            <person name="Stengle A.G."/>
            <person name="Grear D.A."/>
            <person name="Lorch J.M."/>
        </authorList>
    </citation>
    <scope>NUCLEOTIDE SEQUENCE</scope>
    <source>
        <strain evidence="1">NWHC 24266-5</strain>
    </source>
</reference>
<comment type="caution">
    <text evidence="1">The sequence shown here is derived from an EMBL/GenBank/DDBJ whole genome shotgun (WGS) entry which is preliminary data.</text>
</comment>
<sequence length="850" mass="93535">MSTHSPKKNESPIQPSDAKRTCRSSILPPGRNGRYDIQTLLNIGRQLEPRKPLAIRTGFRDVQGSGRGTHLGSRVLREKSMNHQRNSSTLSGGTDDGRENLNHPRRQPVNAPQGTLAQSHAGFARFLKEHSSPKHHRVTAGGRIVPMSFHAPAPEFKLFINGVAGSCLEDHELPSMNEPLQHISNPEAHHKNAILRQQRSPFAPKSKAIPIKAPPPNFEKTYSLAHPKNSPVTDGQTTATTHSVTSISKSTNQNFRVPSASNVNNSQKPGTTPFSTISKRPTNLMPDGDNERFELYASNSQAQPSLDLGNRLLTENMQQNFQVPQMPQTNNMVGIYQMGSSVPIAQPSQFPPMGNGLAGNPYLGYPPIPTTVSTGQDSGARLLLESAVQDYDSVSNQLSNLDRYMALHTWDIDPTTKKLLVEQRVELVRKLDSARVYKEHLESTFQHSRLEGMTANLLSDFSFTTNSSQTCQIPLTNAFTNLQLATNNPGIFQAGGYFQPGLNATPNVSPVTNGNIFSMDLLHPTHAARKVPAAQYIQPDAFNNNCESARIPADLNLAMTAASNWNMATDVARGNYLHSPYDPLNTVGGGMLPFERKHSYEKSSTPLVDLDAIYYRIEEAIKRKEPLEPYFKELGKLTGLTHGPRHPSRSHNLSQDFNNSWGSTGMVKDGPGLKSGQASQLQMVEEPQMKSPHSQGKASSTRQARQHVSGPQAKGCTCAKARERFSKDSNNMDSTHQTDSQHKTGAILSSFVQDGTIAQCKKKCEETVGKKGNALKSFPTFDGSGEVDTHSQQATSTSLTRNNSNGKEKPALQELDRTSPNPMDVRAFFQLLREEDQKEIRKHETQAPPF</sequence>